<proteinExistence type="predicted"/>
<evidence type="ECO:0000313" key="1">
    <source>
        <dbReference type="EMBL" id="CAF1137174.1"/>
    </source>
</evidence>
<accession>A0A814RQF0</accession>
<reference evidence="1" key="1">
    <citation type="submission" date="2021-02" db="EMBL/GenBank/DDBJ databases">
        <authorList>
            <person name="Nowell W R."/>
        </authorList>
    </citation>
    <scope>NUCLEOTIDE SEQUENCE</scope>
</reference>
<sequence>MNSPQLSSPLDKSLNINFTDRVNSLTNQLESLSKTNSSVQQIFHIVPIIHRFLQKSLQSHQKLSDEYHDLTNTIQQTISICTQYIHDRYDHENELLFLKNKISQIIGQIGYTQYCLEQYWTMIYSLEQEIERLQILLSNPQLLQINRHKFETLQETQKIKLDRFIKENENIKLLINKRKDSIQTTQKQIEIDIKELQKLKSILYNGEVEQKHVQSHWLQIEKQTSHLHINAEKTKNMENEYQNRMKTTKIQYNQVGKQLNSLSETYDQTNKKLIAIQTNETNIKQEIDNVKNEITAEQTCILTYRDQIQNLRHHTHKLELEKRHTHQLIKFEEHTNSILERKQVLYKHNQLKLQDRVKNLLRQLTDINKRNQMNQHIISTNILHLDDQQYKITSIKIALKKIIHLNNNLEKFLHENRFIRLNEQEKLRSIKQFSFQKRQQLIIHNKRLHTLSINERRLVTNTIRNSLEIIRLNNIFHDFNNTEKHFQLNVREKKTELMNHEKHRTSLNHNLRNNDNKIYFLTKKTQLIENELQNKIDHFRLLHSKFHKQKHDRMILSNQKQICNYSYQQKSRKLNELYKKQDQFEKLSDNEINHIIDKIEENEQLKVNIHNIKQQILDMISTNKRRTDEYSLLQEKIRLSQQLNDMITRQQYSYHRNHFIHQVLDLQQENNRLSKNLQDLQKKSIITISSNYNKLVKKDDLYQSISHQPLIVRNNQMHNKIDKALEDYPTFVNQLMKAIYQCVHWREKLLWINQLYFVILFLFHKKKKANIISIYSKTKIEQIHQQMRFMSTNNDMISRYKMNSEIKQCKAMKAEARLQACNTFFDVNAEIELSNLVI</sequence>
<dbReference type="AlphaFoldDB" id="A0A814RQF0"/>
<organism evidence="1 2">
    <name type="scientific">Adineta steineri</name>
    <dbReference type="NCBI Taxonomy" id="433720"/>
    <lineage>
        <taxon>Eukaryota</taxon>
        <taxon>Metazoa</taxon>
        <taxon>Spiralia</taxon>
        <taxon>Gnathifera</taxon>
        <taxon>Rotifera</taxon>
        <taxon>Eurotatoria</taxon>
        <taxon>Bdelloidea</taxon>
        <taxon>Adinetida</taxon>
        <taxon>Adinetidae</taxon>
        <taxon>Adineta</taxon>
    </lineage>
</organism>
<dbReference type="EMBL" id="CAJNOE010000308">
    <property type="protein sequence ID" value="CAF1137174.1"/>
    <property type="molecule type" value="Genomic_DNA"/>
</dbReference>
<name>A0A814RQF0_9BILA</name>
<evidence type="ECO:0000313" key="2">
    <source>
        <dbReference type="Proteomes" id="UP000663860"/>
    </source>
</evidence>
<protein>
    <submittedName>
        <fullName evidence="1">Uncharacterized protein</fullName>
    </submittedName>
</protein>
<comment type="caution">
    <text evidence="1">The sequence shown here is derived from an EMBL/GenBank/DDBJ whole genome shotgun (WGS) entry which is preliminary data.</text>
</comment>
<gene>
    <name evidence="1" type="ORF">IZO911_LOCUS25015</name>
</gene>
<dbReference type="Proteomes" id="UP000663860">
    <property type="component" value="Unassembled WGS sequence"/>
</dbReference>